<accession>A0A248TMJ4</accession>
<organism evidence="1 2">
    <name type="scientific">Cytobacillus kochii</name>
    <dbReference type="NCBI Taxonomy" id="859143"/>
    <lineage>
        <taxon>Bacteria</taxon>
        <taxon>Bacillati</taxon>
        <taxon>Bacillota</taxon>
        <taxon>Bacilli</taxon>
        <taxon>Bacillales</taxon>
        <taxon>Bacillaceae</taxon>
        <taxon>Cytobacillus</taxon>
    </lineage>
</organism>
<reference evidence="1 2" key="1">
    <citation type="submission" date="2017-08" db="EMBL/GenBank/DDBJ databases">
        <title>Complete Genome Sequence of Bacillus kochii Oregon-R-modENCODE STRAIN BDGP4, isolated from Drosophila melanogaster gut.</title>
        <authorList>
            <person name="Wan K.H."/>
            <person name="Yu C."/>
            <person name="Park S."/>
            <person name="Hammonds A.S."/>
            <person name="Booth B.W."/>
            <person name="Celniker S.E."/>
        </authorList>
    </citation>
    <scope>NUCLEOTIDE SEQUENCE [LARGE SCALE GENOMIC DNA]</scope>
    <source>
        <strain evidence="1 2">BDGP4</strain>
    </source>
</reference>
<sequence>MVIIIFCEEASGRMIPANTFGVDMTNAATPYFQVVKDNRIRFGLETFRQHPGLAKSLFHHLFPIEEKLDMTFISGYQDIDSTRVRREKLNLRRFFKINNWSNEVVWQEEMSSYFVFSTVKNVKSSAFFRYTLKMIDGHTSLYICFVHRAFLFYISSDVLDIVANAHTIRRLKDLFPEMYDTFYEDE</sequence>
<dbReference type="Proteomes" id="UP000215137">
    <property type="component" value="Chromosome"/>
</dbReference>
<gene>
    <name evidence="1" type="ORF">CKF48_19880</name>
</gene>
<evidence type="ECO:0000313" key="1">
    <source>
        <dbReference type="EMBL" id="ASV69372.1"/>
    </source>
</evidence>
<dbReference type="KEGG" id="bko:CKF48_19880"/>
<dbReference type="RefSeq" id="WP_095372935.1">
    <property type="nucleotide sequence ID" value="NZ_CP022983.1"/>
</dbReference>
<evidence type="ECO:0000313" key="2">
    <source>
        <dbReference type="Proteomes" id="UP000215137"/>
    </source>
</evidence>
<dbReference type="AlphaFoldDB" id="A0A248TMJ4"/>
<proteinExistence type="predicted"/>
<dbReference type="EMBL" id="CP022983">
    <property type="protein sequence ID" value="ASV69372.1"/>
    <property type="molecule type" value="Genomic_DNA"/>
</dbReference>
<name>A0A248TMJ4_9BACI</name>
<keyword evidence="2" id="KW-1185">Reference proteome</keyword>
<protein>
    <submittedName>
        <fullName evidence="1">Uncharacterized protein</fullName>
    </submittedName>
</protein>
<dbReference type="OrthoDB" id="2452311at2"/>